<feature type="region of interest" description="Disordered" evidence="1">
    <location>
        <begin position="524"/>
        <end position="547"/>
    </location>
</feature>
<feature type="region of interest" description="Disordered" evidence="1">
    <location>
        <begin position="194"/>
        <end position="214"/>
    </location>
</feature>
<organism evidence="3 4">
    <name type="scientific">Eimeria praecox</name>
    <dbReference type="NCBI Taxonomy" id="51316"/>
    <lineage>
        <taxon>Eukaryota</taxon>
        <taxon>Sar</taxon>
        <taxon>Alveolata</taxon>
        <taxon>Apicomplexa</taxon>
        <taxon>Conoidasida</taxon>
        <taxon>Coccidia</taxon>
        <taxon>Eucoccidiorida</taxon>
        <taxon>Eimeriorina</taxon>
        <taxon>Eimeriidae</taxon>
        <taxon>Eimeria</taxon>
    </lineage>
</organism>
<keyword evidence="2" id="KW-0472">Membrane</keyword>
<feature type="region of interest" description="Disordered" evidence="1">
    <location>
        <begin position="101"/>
        <end position="122"/>
    </location>
</feature>
<name>U6G8P0_9EIME</name>
<evidence type="ECO:0000256" key="1">
    <source>
        <dbReference type="SAM" id="MobiDB-lite"/>
    </source>
</evidence>
<evidence type="ECO:0000313" key="3">
    <source>
        <dbReference type="EMBL" id="CDI75698.1"/>
    </source>
</evidence>
<feature type="region of interest" description="Disordered" evidence="1">
    <location>
        <begin position="246"/>
        <end position="324"/>
    </location>
</feature>
<keyword evidence="2" id="KW-1133">Transmembrane helix</keyword>
<reference evidence="3" key="1">
    <citation type="submission" date="2013-10" db="EMBL/GenBank/DDBJ databases">
        <title>Genomic analysis of the causative agents of coccidiosis in chickens.</title>
        <authorList>
            <person name="Reid A.J."/>
            <person name="Blake D."/>
            <person name="Billington K."/>
            <person name="Browne H."/>
            <person name="Dunn M."/>
            <person name="Hung S."/>
            <person name="Kawahara F."/>
            <person name="Miranda-Saavedra D."/>
            <person name="Mourier T."/>
            <person name="Nagra H."/>
            <person name="Otto T.D."/>
            <person name="Rawlings N."/>
            <person name="Sanchez A."/>
            <person name="Sanders M."/>
            <person name="Subramaniam C."/>
            <person name="Tay Y."/>
            <person name="Dear P."/>
            <person name="Doerig C."/>
            <person name="Gruber A."/>
            <person name="Parkinson J."/>
            <person name="Shirley M."/>
            <person name="Wan K.L."/>
            <person name="Berriman M."/>
            <person name="Tomley F."/>
            <person name="Pain A."/>
        </authorList>
    </citation>
    <scope>NUCLEOTIDE SEQUENCE [LARGE SCALE GENOMIC DNA]</scope>
    <source>
        <strain evidence="3">Houghton</strain>
    </source>
</reference>
<feature type="region of interest" description="Disordered" evidence="1">
    <location>
        <begin position="136"/>
        <end position="163"/>
    </location>
</feature>
<dbReference type="VEuPathDB" id="ToxoDB:EPH_0006060"/>
<keyword evidence="2" id="KW-0812">Transmembrane</keyword>
<reference evidence="3" key="2">
    <citation type="submission" date="2013-10" db="EMBL/GenBank/DDBJ databases">
        <authorList>
            <person name="Aslett M."/>
        </authorList>
    </citation>
    <scope>NUCLEOTIDE SEQUENCE [LARGE SCALE GENOMIC DNA]</scope>
    <source>
        <strain evidence="3">Houghton</strain>
    </source>
</reference>
<evidence type="ECO:0000256" key="2">
    <source>
        <dbReference type="SAM" id="Phobius"/>
    </source>
</evidence>
<keyword evidence="4" id="KW-1185">Reference proteome</keyword>
<feature type="compositionally biased region" description="Basic and acidic residues" evidence="1">
    <location>
        <begin position="145"/>
        <end position="160"/>
    </location>
</feature>
<dbReference type="Proteomes" id="UP000018201">
    <property type="component" value="Unassembled WGS sequence"/>
</dbReference>
<evidence type="ECO:0000313" key="4">
    <source>
        <dbReference type="Proteomes" id="UP000018201"/>
    </source>
</evidence>
<feature type="compositionally biased region" description="Basic and acidic residues" evidence="1">
    <location>
        <begin position="276"/>
        <end position="285"/>
    </location>
</feature>
<feature type="compositionally biased region" description="Polar residues" evidence="1">
    <location>
        <begin position="288"/>
        <end position="311"/>
    </location>
</feature>
<protein>
    <submittedName>
        <fullName evidence="3">Uncharacterized protein</fullName>
    </submittedName>
</protein>
<feature type="transmembrane region" description="Helical" evidence="2">
    <location>
        <begin position="49"/>
        <end position="71"/>
    </location>
</feature>
<dbReference type="AlphaFoldDB" id="U6G8P0"/>
<proteinExistence type="predicted"/>
<accession>U6G8P0</accession>
<dbReference type="EMBL" id="HG691088">
    <property type="protein sequence ID" value="CDI75698.1"/>
    <property type="molecule type" value="Genomic_DNA"/>
</dbReference>
<feature type="region of interest" description="Disordered" evidence="1">
    <location>
        <begin position="460"/>
        <end position="486"/>
    </location>
</feature>
<sequence>MQRVSWAGEPQLLGDQYDDLAQQSYWSPDNTGNSGSSALPYTHGNRSRLPIIVSAAIIAVLWTLLAVYACLPPWNRRRARAPSLRRLASRDDDECQELLASGTPASEEEGMGSSQPRASSEGAGFKWGIRLRKRGRSSSNAVDGEQAKKPLREEELRSEDNLQSSDEALPRLASGHAPSHLPEREELLLSSHVSVKTEGEASAETSKTTARVEDFGGPEWVDAYANAPPAVEDWFLSFLLDPSSTLSSTEKVKQPDGAVEQLDSEETQIASQTTTEDTRQLKEESIEQESLGTQQLSPAQPSTSAGMTSEPQRSESESLETSQHVTSHGHVVICRISGVGMVLSGILTSAKPAAKSSNTAKDAACLQQGMLQRRGASPMHQREAFERAVCLGYVEADGYASGLLTPKGPLLVVGCVDGALRVFAGRTLRLLVALDTTAVPTAEDAADCDSYRRSSADPAKKQDCFHWNPPGSAAAAAQERETSGRPPIRAAQGATIAGAAGVVPSCTDARALILQRSRIVFIGTHPDPPQQQHKSARQAEDHQSGQLRVQQLLEQQHTPTCLLLVGNNAVLAGLGGGCAAAFFLENCRLAAVYRLPPSVRCFLQQQQQRKRLADLSVHAAALQELQLQHCREQAARKWRGEPAKLQQLHDSKCSNNSVSQVQLALEDQLPVCCLFSAAAERLVVMAVHPDALRDTPLLTRRDSSRSSSILQRYWRKSTHAVYHRAPPPTVASAARAASYSFGPCCGGNLNAMASHQAPAAAYATEAAMDTTTAAADATKAAEGAPASGSSDTVASWPVLVFQQHTGACVGTLWGGSSRTLAMGVGKLPLEPSKGQQQEEKQRQQLCCLAVTTTHVHFWQQQDPSCSKRRSQQICSTQQPRRRQRQQANGTSSPSCMTANAAYPTADAAADASVQLEQQQLLHEKRNADAAACPSFLCGCRASTCQLAAATAAATAAAAAARQPVAEKLQQDAGGSPSAAAGAAQSAAVEGGCVGGVWWSLSTTFPLSFLWSEQQQQQQQQEESLLADAVLDWDSRLMTLLPSRSFSCCLLSWRFGDGGLELVPLRWVQVAASRGSPQKPILQRLWYNRGLLAASAADGYVRLMFLLRRYNRGLLAASAADGYVRLMFRVDLSTQEQQQEDVP</sequence>
<gene>
    <name evidence="3" type="ORF">EPH_0006060</name>
</gene>
<feature type="region of interest" description="Disordered" evidence="1">
    <location>
        <begin position="868"/>
        <end position="896"/>
    </location>
</feature>
<dbReference type="OrthoDB" id="346742at2759"/>
<feature type="compositionally biased region" description="Polar residues" evidence="1">
    <location>
        <begin position="887"/>
        <end position="896"/>
    </location>
</feature>